<dbReference type="RefSeq" id="WP_368643548.1">
    <property type="nucleotide sequence ID" value="NZ_CP158252.1"/>
</dbReference>
<protein>
    <submittedName>
        <fullName evidence="2">Uncharacterized protein</fullName>
    </submittedName>
</protein>
<evidence type="ECO:0000313" key="2">
    <source>
        <dbReference type="EMBL" id="XDJ42214.1"/>
    </source>
</evidence>
<dbReference type="AlphaFoldDB" id="A0AB39CJL5"/>
<organism evidence="2">
    <name type="scientific">Castellaniella ginsengisoli</name>
    <dbReference type="NCBI Taxonomy" id="546114"/>
    <lineage>
        <taxon>Bacteria</taxon>
        <taxon>Pseudomonadati</taxon>
        <taxon>Pseudomonadota</taxon>
        <taxon>Betaproteobacteria</taxon>
        <taxon>Burkholderiales</taxon>
        <taxon>Alcaligenaceae</taxon>
        <taxon>Castellaniella</taxon>
    </lineage>
</organism>
<keyword evidence="1" id="KW-0812">Transmembrane</keyword>
<keyword evidence="1" id="KW-0472">Membrane</keyword>
<gene>
    <name evidence="2" type="ORF">ABRY99_01180</name>
</gene>
<feature type="transmembrane region" description="Helical" evidence="1">
    <location>
        <begin position="45"/>
        <end position="63"/>
    </location>
</feature>
<sequence>MNIALPAIIAFLIILPGFAFRSRWQIVDGTRLDYSPFGQVVVNAVIYAALIHSIILAFSAVVLDRGVRFDVLIRLLSSSATPSDYELVHRDIAWVSAYFFAALFVPIMLAYAVKKIVSEFRLDRKDSRLCDIFRFKRAPWYYLLSGADFSKNKVPDFIQIAAVVCLGGQSYIYQGILEYYYPDEQGQLDRLVISSASRRLLSNDDAARLLPGRGEEFNRGVGVPKESSKRRRDVPKSRFYPILGDYFVLHYDEVVTLNVRYMKYTKVVDSVEENTAALYAS</sequence>
<dbReference type="EMBL" id="CP158252">
    <property type="protein sequence ID" value="XDJ42214.1"/>
    <property type="molecule type" value="Genomic_DNA"/>
</dbReference>
<reference evidence="2" key="1">
    <citation type="submission" date="2024-05" db="EMBL/GenBank/DDBJ databases">
        <authorList>
            <person name="Luo Y.-C."/>
            <person name="Nicholds J."/>
            <person name="Mortimer T."/>
            <person name="Maboni G."/>
        </authorList>
    </citation>
    <scope>NUCLEOTIDE SEQUENCE</scope>
    <source>
        <strain evidence="2">153920</strain>
    </source>
</reference>
<accession>A0AB39CJL5</accession>
<keyword evidence="1" id="KW-1133">Transmembrane helix</keyword>
<name>A0AB39CJL5_9BURK</name>
<evidence type="ECO:0000256" key="1">
    <source>
        <dbReference type="SAM" id="Phobius"/>
    </source>
</evidence>
<feature type="transmembrane region" description="Helical" evidence="1">
    <location>
        <begin position="92"/>
        <end position="113"/>
    </location>
</feature>
<proteinExistence type="predicted"/>